<gene>
    <name evidence="1" type="ORF">SAMN04489859_102183</name>
</gene>
<reference evidence="1 2" key="1">
    <citation type="submission" date="2016-10" db="EMBL/GenBank/DDBJ databases">
        <authorList>
            <person name="de Groot N.N."/>
        </authorList>
    </citation>
    <scope>NUCLEOTIDE SEQUENCE [LARGE SCALE GENOMIC DNA]</scope>
    <source>
        <strain evidence="1 2">DSM 8512</strain>
    </source>
</reference>
<name>A0A1H8KEN3_9RHOB</name>
<organism evidence="1 2">
    <name type="scientific">Paracoccus alcaliphilus</name>
    <dbReference type="NCBI Taxonomy" id="34002"/>
    <lineage>
        <taxon>Bacteria</taxon>
        <taxon>Pseudomonadati</taxon>
        <taxon>Pseudomonadota</taxon>
        <taxon>Alphaproteobacteria</taxon>
        <taxon>Rhodobacterales</taxon>
        <taxon>Paracoccaceae</taxon>
        <taxon>Paracoccus</taxon>
    </lineage>
</organism>
<dbReference type="STRING" id="34002.SAMN04489859_102183"/>
<sequence>MMRFIRQLCGKGRREAAADEALRRHQEQYQREERAVRAKVVAVERLVRQLQRDNTAWH</sequence>
<dbReference type="EMBL" id="FODE01000021">
    <property type="protein sequence ID" value="SEN90898.1"/>
    <property type="molecule type" value="Genomic_DNA"/>
</dbReference>
<dbReference type="Proteomes" id="UP000199054">
    <property type="component" value="Unassembled WGS sequence"/>
</dbReference>
<dbReference type="AlphaFoldDB" id="A0A1H8KEN3"/>
<keyword evidence="2" id="KW-1185">Reference proteome</keyword>
<evidence type="ECO:0000313" key="2">
    <source>
        <dbReference type="Proteomes" id="UP000199054"/>
    </source>
</evidence>
<dbReference type="RefSeq" id="WP_170851861.1">
    <property type="nucleotide sequence ID" value="NZ_CP067124.1"/>
</dbReference>
<evidence type="ECO:0000313" key="1">
    <source>
        <dbReference type="EMBL" id="SEN90898.1"/>
    </source>
</evidence>
<accession>A0A1H8KEN3</accession>
<protein>
    <submittedName>
        <fullName evidence="1">Uncharacterized protein</fullName>
    </submittedName>
</protein>
<proteinExistence type="predicted"/>